<feature type="region of interest" description="Disordered" evidence="1">
    <location>
        <begin position="51"/>
        <end position="73"/>
    </location>
</feature>
<feature type="region of interest" description="Disordered" evidence="1">
    <location>
        <begin position="12"/>
        <end position="36"/>
    </location>
</feature>
<protein>
    <submittedName>
        <fullName evidence="2">Alpha-amylase/subtilisin inhibitor</fullName>
    </submittedName>
</protein>
<dbReference type="AlphaFoldDB" id="A0A0A9YJB8"/>
<accession>A0A0A9YJB8</accession>
<organism evidence="2">
    <name type="scientific">Lygus hesperus</name>
    <name type="common">Western plant bug</name>
    <dbReference type="NCBI Taxonomy" id="30085"/>
    <lineage>
        <taxon>Eukaryota</taxon>
        <taxon>Metazoa</taxon>
        <taxon>Ecdysozoa</taxon>
        <taxon>Arthropoda</taxon>
        <taxon>Hexapoda</taxon>
        <taxon>Insecta</taxon>
        <taxon>Pterygota</taxon>
        <taxon>Neoptera</taxon>
        <taxon>Paraneoptera</taxon>
        <taxon>Hemiptera</taxon>
        <taxon>Heteroptera</taxon>
        <taxon>Panheteroptera</taxon>
        <taxon>Cimicomorpha</taxon>
        <taxon>Miridae</taxon>
        <taxon>Mirini</taxon>
        <taxon>Lygus</taxon>
    </lineage>
</organism>
<reference evidence="3" key="3">
    <citation type="journal article" date="2016" name="Gigascience">
        <title>De novo construction of an expanded transcriptome assembly for the western tarnished plant bug, Lygus hesperus.</title>
        <authorList>
            <person name="Tassone E.E."/>
            <person name="Geib S.M."/>
            <person name="Hall B."/>
            <person name="Fabrick J.A."/>
            <person name="Brent C.S."/>
            <person name="Hull J.J."/>
        </authorList>
    </citation>
    <scope>NUCLEOTIDE SEQUENCE</scope>
</reference>
<evidence type="ECO:0000313" key="3">
    <source>
        <dbReference type="EMBL" id="JAQ17772.1"/>
    </source>
</evidence>
<dbReference type="EMBL" id="GBHO01010452">
    <property type="protein sequence ID" value="JAG33152.1"/>
    <property type="molecule type" value="Transcribed_RNA"/>
</dbReference>
<name>A0A0A9YJB8_LYGHE</name>
<reference evidence="2" key="1">
    <citation type="journal article" date="2014" name="PLoS ONE">
        <title>Transcriptome-Based Identification of ABC Transporters in the Western Tarnished Plant Bug Lygus hesperus.</title>
        <authorList>
            <person name="Hull J.J."/>
            <person name="Chaney K."/>
            <person name="Geib S.M."/>
            <person name="Fabrick J.A."/>
            <person name="Brent C.S."/>
            <person name="Walsh D."/>
            <person name="Lavine L.C."/>
        </authorList>
    </citation>
    <scope>NUCLEOTIDE SEQUENCE</scope>
</reference>
<reference evidence="2" key="2">
    <citation type="submission" date="2014-07" db="EMBL/GenBank/DDBJ databases">
        <authorList>
            <person name="Hull J."/>
        </authorList>
    </citation>
    <scope>NUCLEOTIDE SEQUENCE</scope>
</reference>
<feature type="compositionally biased region" description="Polar residues" evidence="1">
    <location>
        <begin position="51"/>
        <end position="68"/>
    </location>
</feature>
<dbReference type="EMBL" id="GDHC01000857">
    <property type="protein sequence ID" value="JAQ17772.1"/>
    <property type="molecule type" value="Transcribed_RNA"/>
</dbReference>
<gene>
    <name evidence="2" type="primary">RASI</name>
    <name evidence="2" type="ORF">CM83_28666</name>
    <name evidence="3" type="ORF">g.92408</name>
</gene>
<sequence>MALLMSCMRVEKPVQQQQQQQLTSNGKNSVLPGQPGSAVGLAATSFADRYNNTTIDSPTSNHDSSTSALCDGLDGEDEMTAHAVVSPAPQALYFAAQELENSELEYLKSLAPNS</sequence>
<evidence type="ECO:0000313" key="2">
    <source>
        <dbReference type="EMBL" id="JAG33152.1"/>
    </source>
</evidence>
<evidence type="ECO:0000256" key="1">
    <source>
        <dbReference type="SAM" id="MobiDB-lite"/>
    </source>
</evidence>
<proteinExistence type="predicted"/>